<feature type="coiled-coil region" evidence="15">
    <location>
        <begin position="254"/>
        <end position="281"/>
    </location>
</feature>
<dbReference type="InterPro" id="IPR008881">
    <property type="entry name" value="Trigger_fac_ribosome-bd_bac"/>
</dbReference>
<comment type="similarity">
    <text evidence="2 12 14">Belongs to the FKBP-type PPIase family. Tig subfamily.</text>
</comment>
<dbReference type="Pfam" id="PF00254">
    <property type="entry name" value="FKBP_C"/>
    <property type="match status" value="1"/>
</dbReference>
<name>A0ABW8UHP6_9LACT</name>
<dbReference type="Gene3D" id="3.30.70.1050">
    <property type="entry name" value="Trigger factor ribosome-binding domain"/>
    <property type="match status" value="1"/>
</dbReference>
<evidence type="ECO:0000256" key="15">
    <source>
        <dbReference type="SAM" id="Coils"/>
    </source>
</evidence>
<comment type="catalytic activity">
    <reaction evidence="1 12 13">
        <text>[protein]-peptidylproline (omega=180) = [protein]-peptidylproline (omega=0)</text>
        <dbReference type="Rhea" id="RHEA:16237"/>
        <dbReference type="Rhea" id="RHEA-COMP:10747"/>
        <dbReference type="Rhea" id="RHEA-COMP:10748"/>
        <dbReference type="ChEBI" id="CHEBI:83833"/>
        <dbReference type="ChEBI" id="CHEBI:83834"/>
        <dbReference type="EC" id="5.2.1.8"/>
    </reaction>
</comment>
<comment type="subcellular location">
    <subcellularLocation>
        <location evidence="12">Cytoplasm</location>
    </subcellularLocation>
    <text evidence="12">About half TF is bound to the ribosome near the polypeptide exit tunnel while the other half is free in the cytoplasm.</text>
</comment>
<dbReference type="SUPFAM" id="SSF109998">
    <property type="entry name" value="Triger factor/SurA peptide-binding domain-like"/>
    <property type="match status" value="1"/>
</dbReference>
<dbReference type="SUPFAM" id="SSF54534">
    <property type="entry name" value="FKBP-like"/>
    <property type="match status" value="1"/>
</dbReference>
<evidence type="ECO:0000313" key="17">
    <source>
        <dbReference type="EMBL" id="MFL2102165.1"/>
    </source>
</evidence>
<evidence type="ECO:0000259" key="16">
    <source>
        <dbReference type="PROSITE" id="PS50059"/>
    </source>
</evidence>
<gene>
    <name evidence="12 17" type="primary">tig</name>
    <name evidence="17" type="ORF">ACEN37_02750</name>
</gene>
<dbReference type="PANTHER" id="PTHR30560">
    <property type="entry name" value="TRIGGER FACTOR CHAPERONE AND PEPTIDYL-PROLYL CIS/TRANS ISOMERASE"/>
    <property type="match status" value="1"/>
</dbReference>
<dbReference type="Proteomes" id="UP001625374">
    <property type="component" value="Unassembled WGS sequence"/>
</dbReference>
<dbReference type="Pfam" id="PF05697">
    <property type="entry name" value="Trigger_N"/>
    <property type="match status" value="1"/>
</dbReference>
<dbReference type="Gene3D" id="3.10.50.40">
    <property type="match status" value="1"/>
</dbReference>
<evidence type="ECO:0000256" key="11">
    <source>
        <dbReference type="ARBA" id="ARBA00029986"/>
    </source>
</evidence>
<evidence type="ECO:0000256" key="3">
    <source>
        <dbReference type="ARBA" id="ARBA00013194"/>
    </source>
</evidence>
<keyword evidence="7 12" id="KW-0143">Chaperone</keyword>
<accession>A0ABW8UHP6</accession>
<dbReference type="RefSeq" id="WP_192982603.1">
    <property type="nucleotide sequence ID" value="NZ_JABUYJ010000022.1"/>
</dbReference>
<evidence type="ECO:0000313" key="18">
    <source>
        <dbReference type="Proteomes" id="UP001625374"/>
    </source>
</evidence>
<keyword evidence="15" id="KW-0175">Coiled coil</keyword>
<sequence length="437" mass="49097">MTTNFEKTGATSGRLTFSIDQETVKDGLDKTFKKVQKTLNVPGFRKGRVPRKMFNQMYGEAALYEDTLNDLLPDAYSKAVEEAGIEPVAQPNIDIESVEKGQDWKLIAEVTLKPEVELGEYKGLEVTKQDREVTEEAVEKNLESRRENLAELTVKEDAAEEGDTVVIDFEGFNDGVAFEGGKGENHSLELGSNSFIPGFEEQLVGIKAGEEKEVTVTFPEEYQAEDLAGKEAVFNVKVHEVKSKELPELDDEFAKDADEDVETLDELKAKIRENLEEGRENSANDARDDEAIRKAVLNAKIEEIPHEMAHDEVHRQMDMFLNNLQQQGISAEMYYQMTNSSESDLHKQFEGEAEFNVRTNLVLEAIVEAENLEANEEDIEKEIKDLAAQYNMPEEQVRSVLSVDMLTKDISLKKAIDLITSTAKETLDPTDSKDTAE</sequence>
<comment type="domain">
    <text evidence="12">Consists of 3 domains; the N-terminus binds the ribosome, the middle domain has PPIase activity, while the C-terminus has intrinsic chaperone activity on its own.</text>
</comment>
<keyword evidence="6 12" id="KW-0697">Rotamase</keyword>
<evidence type="ECO:0000256" key="9">
    <source>
        <dbReference type="ARBA" id="ARBA00023306"/>
    </source>
</evidence>
<organism evidence="17 18">
    <name type="scientific">Marinilactibacillus psychrotolerans</name>
    <dbReference type="NCBI Taxonomy" id="191770"/>
    <lineage>
        <taxon>Bacteria</taxon>
        <taxon>Bacillati</taxon>
        <taxon>Bacillota</taxon>
        <taxon>Bacilli</taxon>
        <taxon>Lactobacillales</taxon>
        <taxon>Carnobacteriaceae</taxon>
        <taxon>Marinilactibacillus</taxon>
    </lineage>
</organism>
<dbReference type="EC" id="5.2.1.8" evidence="3 12"/>
<evidence type="ECO:0000256" key="14">
    <source>
        <dbReference type="RuleBase" id="RU003914"/>
    </source>
</evidence>
<keyword evidence="18" id="KW-1185">Reference proteome</keyword>
<dbReference type="EMBL" id="JBGQQK010000005">
    <property type="protein sequence ID" value="MFL2102165.1"/>
    <property type="molecule type" value="Genomic_DNA"/>
</dbReference>
<comment type="caution">
    <text evidence="17">The sequence shown here is derived from an EMBL/GenBank/DDBJ whole genome shotgun (WGS) entry which is preliminary data.</text>
</comment>
<evidence type="ECO:0000256" key="6">
    <source>
        <dbReference type="ARBA" id="ARBA00023110"/>
    </source>
</evidence>
<protein>
    <recommendedName>
        <fullName evidence="4 12">Trigger factor</fullName>
        <shortName evidence="12">TF</shortName>
        <ecNumber evidence="3 12">5.2.1.8</ecNumber>
    </recommendedName>
    <alternativeName>
        <fullName evidence="11 12">PPIase</fullName>
    </alternativeName>
</protein>
<dbReference type="PROSITE" id="PS50059">
    <property type="entry name" value="FKBP_PPIASE"/>
    <property type="match status" value="1"/>
</dbReference>
<dbReference type="SUPFAM" id="SSF102735">
    <property type="entry name" value="Trigger factor ribosome-binding domain"/>
    <property type="match status" value="1"/>
</dbReference>
<evidence type="ECO:0000256" key="10">
    <source>
        <dbReference type="ARBA" id="ARBA00024849"/>
    </source>
</evidence>
<evidence type="ECO:0000256" key="1">
    <source>
        <dbReference type="ARBA" id="ARBA00000971"/>
    </source>
</evidence>
<evidence type="ECO:0000256" key="13">
    <source>
        <dbReference type="PROSITE-ProRule" id="PRU00277"/>
    </source>
</evidence>
<evidence type="ECO:0000256" key="4">
    <source>
        <dbReference type="ARBA" id="ARBA00016902"/>
    </source>
</evidence>
<keyword evidence="12" id="KW-0963">Cytoplasm</keyword>
<dbReference type="PIRSF" id="PIRSF003095">
    <property type="entry name" value="Trigger_factor"/>
    <property type="match status" value="1"/>
</dbReference>
<feature type="coiled-coil region" evidence="15">
    <location>
        <begin position="362"/>
        <end position="389"/>
    </location>
</feature>
<evidence type="ECO:0000256" key="7">
    <source>
        <dbReference type="ARBA" id="ARBA00023186"/>
    </source>
</evidence>
<keyword evidence="5 12" id="KW-0132">Cell division</keyword>
<dbReference type="GO" id="GO:0003755">
    <property type="term" value="F:peptidyl-prolyl cis-trans isomerase activity"/>
    <property type="evidence" value="ECO:0007669"/>
    <property type="project" value="UniProtKB-EC"/>
</dbReference>
<keyword evidence="9 12" id="KW-0131">Cell cycle</keyword>
<feature type="domain" description="PPIase FKBP-type" evidence="16">
    <location>
        <begin position="162"/>
        <end position="244"/>
    </location>
</feature>
<dbReference type="InterPro" id="IPR001179">
    <property type="entry name" value="PPIase_FKBP_dom"/>
</dbReference>
<dbReference type="Pfam" id="PF05698">
    <property type="entry name" value="Trigger_C"/>
    <property type="match status" value="1"/>
</dbReference>
<dbReference type="InterPro" id="IPR036611">
    <property type="entry name" value="Trigger_fac_ribosome-bd_sf"/>
</dbReference>
<evidence type="ECO:0000256" key="2">
    <source>
        <dbReference type="ARBA" id="ARBA00005464"/>
    </source>
</evidence>
<dbReference type="InterPro" id="IPR037041">
    <property type="entry name" value="Trigger_fac_C_sf"/>
</dbReference>
<evidence type="ECO:0000256" key="5">
    <source>
        <dbReference type="ARBA" id="ARBA00022618"/>
    </source>
</evidence>
<keyword evidence="8 12" id="KW-0413">Isomerase</keyword>
<dbReference type="PANTHER" id="PTHR30560:SF3">
    <property type="entry name" value="TRIGGER FACTOR-LIKE PROTEIN TIG, CHLOROPLASTIC"/>
    <property type="match status" value="1"/>
</dbReference>
<evidence type="ECO:0000256" key="12">
    <source>
        <dbReference type="HAMAP-Rule" id="MF_00303"/>
    </source>
</evidence>
<dbReference type="InterPro" id="IPR027304">
    <property type="entry name" value="Trigger_fact/SurA_dom_sf"/>
</dbReference>
<dbReference type="Gene3D" id="1.10.3120.10">
    <property type="entry name" value="Trigger factor, C-terminal domain"/>
    <property type="match status" value="1"/>
</dbReference>
<dbReference type="InterPro" id="IPR005215">
    <property type="entry name" value="Trig_fac"/>
</dbReference>
<evidence type="ECO:0000256" key="8">
    <source>
        <dbReference type="ARBA" id="ARBA00023235"/>
    </source>
</evidence>
<dbReference type="NCBIfam" id="TIGR00115">
    <property type="entry name" value="tig"/>
    <property type="match status" value="1"/>
</dbReference>
<proteinExistence type="inferred from homology"/>
<comment type="function">
    <text evidence="10 12">Involved in protein export. Acts as a chaperone by maintaining the newly synthesized protein in an open conformation. Functions as a peptidyl-prolyl cis-trans isomerase.</text>
</comment>
<dbReference type="InterPro" id="IPR008880">
    <property type="entry name" value="Trigger_fac_C"/>
</dbReference>
<dbReference type="HAMAP" id="MF_00303">
    <property type="entry name" value="Trigger_factor_Tig"/>
    <property type="match status" value="1"/>
</dbReference>
<reference evidence="17 18" key="1">
    <citation type="submission" date="2024-08" db="EMBL/GenBank/DDBJ databases">
        <authorList>
            <person name="Arias E."/>
        </authorList>
    </citation>
    <scope>NUCLEOTIDE SEQUENCE [LARGE SCALE GENOMIC DNA]</scope>
    <source>
        <strain evidence="17 18">FAM 24106</strain>
    </source>
</reference>
<dbReference type="InterPro" id="IPR046357">
    <property type="entry name" value="PPIase_dom_sf"/>
</dbReference>